<name>A0A6B0Y7K7_9RHOB</name>
<reference evidence="2" key="1">
    <citation type="submission" date="2019-09" db="EMBL/GenBank/DDBJ databases">
        <title>Characterisation of the sponge microbiome using genome-centric metagenomics.</title>
        <authorList>
            <person name="Engelberts J.P."/>
            <person name="Robbins S.J."/>
            <person name="De Goeij J.M."/>
            <person name="Aranda M."/>
            <person name="Bell S.C."/>
            <person name="Webster N.S."/>
        </authorList>
    </citation>
    <scope>NUCLEOTIDE SEQUENCE</scope>
    <source>
        <strain evidence="2">SB0664_bin_43</strain>
    </source>
</reference>
<dbReference type="AlphaFoldDB" id="A0A6B0Y7K7"/>
<evidence type="ECO:0000313" key="2">
    <source>
        <dbReference type="EMBL" id="MXY35116.1"/>
    </source>
</evidence>
<organism evidence="2">
    <name type="scientific">Boseongicola sp. SB0664_bin_43</name>
    <dbReference type="NCBI Taxonomy" id="2604844"/>
    <lineage>
        <taxon>Bacteria</taxon>
        <taxon>Pseudomonadati</taxon>
        <taxon>Pseudomonadota</taxon>
        <taxon>Alphaproteobacteria</taxon>
        <taxon>Rhodobacterales</taxon>
        <taxon>Paracoccaceae</taxon>
        <taxon>Boseongicola</taxon>
    </lineage>
</organism>
<sequence length="139" mass="15288">MTRDATEGKKRRTGRRQDTLLSAGLRNGSHDSTAVCFRGARGTSRRFALARLQGDHLAKEDACEPPLPSATAELAREDFPRAFAWNPLCPLPGFRESLDIGESDDEDIESAAEHFDVSPLSVQATLGKFRVMNRNCLDA</sequence>
<gene>
    <name evidence="2" type="ORF">F4Y60_13750</name>
</gene>
<comment type="caution">
    <text evidence="2">The sequence shown here is derived from an EMBL/GenBank/DDBJ whole genome shotgun (WGS) entry which is preliminary data.</text>
</comment>
<evidence type="ECO:0000256" key="1">
    <source>
        <dbReference type="SAM" id="MobiDB-lite"/>
    </source>
</evidence>
<protein>
    <submittedName>
        <fullName evidence="2">Uncharacterized protein</fullName>
    </submittedName>
</protein>
<accession>A0A6B0Y7K7</accession>
<dbReference type="EMBL" id="VXRY01000567">
    <property type="protein sequence ID" value="MXY35116.1"/>
    <property type="molecule type" value="Genomic_DNA"/>
</dbReference>
<proteinExistence type="predicted"/>
<feature type="region of interest" description="Disordered" evidence="1">
    <location>
        <begin position="1"/>
        <end position="26"/>
    </location>
</feature>